<reference evidence="1 2" key="1">
    <citation type="submission" date="2016-11" db="EMBL/GenBank/DDBJ databases">
        <authorList>
            <person name="Jaros S."/>
            <person name="Januszkiewicz K."/>
            <person name="Wedrychowicz H."/>
        </authorList>
    </citation>
    <scope>NUCLEOTIDE SEQUENCE [LARGE SCALE GENOMIC DNA]</scope>
    <source>
        <strain evidence="1 2">DSM 3074</strain>
    </source>
</reference>
<protein>
    <recommendedName>
        <fullName evidence="3">Phage protein D</fullName>
    </recommendedName>
</protein>
<proteinExistence type="predicted"/>
<dbReference type="SUPFAM" id="SSF69279">
    <property type="entry name" value="Phage tail proteins"/>
    <property type="match status" value="1"/>
</dbReference>
<evidence type="ECO:0008006" key="3">
    <source>
        <dbReference type="Google" id="ProtNLM"/>
    </source>
</evidence>
<sequence length="343" mass="38944">MEEKTIKARRVSIKCQYDSKDISTDIAAFFKSFSVREVMSDEADSAEITLQDREELWHGDWLPDRGAMMDITLHMDNWNGDEQAQDLPLGKFEVDEITNSGPPNEAKIKLISIPTASNLRGIEKTRAWEKAKLSQILKDVAEGANMEQHFDAKDDPVLERAEQSEQTDLSFLQKLCKDAGLALKVTDNTVVIFDIAEYEKADPVMTIKKKQQSLISFDCKTTIHNIYKACHVKYKHSQKDKMIEFTFTDPNRKEGQILQINQKVDSVEEAEKLAKKKLHEKNLEETSASLTMIGNFALLASNTVELSGFHKYDGKYLIKQSTHDVGTGGYTTKIELRRVIDGY</sequence>
<accession>A0A1M6GF20</accession>
<dbReference type="Pfam" id="PF05954">
    <property type="entry name" value="Phage_GPD"/>
    <property type="match status" value="1"/>
</dbReference>
<evidence type="ECO:0000313" key="1">
    <source>
        <dbReference type="EMBL" id="SHJ08545.1"/>
    </source>
</evidence>
<dbReference type="EMBL" id="FQYW01000030">
    <property type="protein sequence ID" value="SHJ08545.1"/>
    <property type="molecule type" value="Genomic_DNA"/>
</dbReference>
<name>A0A1M6GF20_9FIRM</name>
<organism evidence="1 2">
    <name type="scientific">Anaerovibrio lipolyticus DSM 3074</name>
    <dbReference type="NCBI Taxonomy" id="1120997"/>
    <lineage>
        <taxon>Bacteria</taxon>
        <taxon>Bacillati</taxon>
        <taxon>Bacillota</taxon>
        <taxon>Negativicutes</taxon>
        <taxon>Selenomonadales</taxon>
        <taxon>Selenomonadaceae</taxon>
        <taxon>Anaerovibrio</taxon>
    </lineage>
</organism>
<dbReference type="AlphaFoldDB" id="A0A1M6GF20"/>
<dbReference type="Gene3D" id="3.55.50.10">
    <property type="entry name" value="Baseplate protein-like domains"/>
    <property type="match status" value="1"/>
</dbReference>
<dbReference type="Proteomes" id="UP000191240">
    <property type="component" value="Unassembled WGS sequence"/>
</dbReference>
<gene>
    <name evidence="1" type="ORF">SAMN02745671_02637</name>
</gene>
<evidence type="ECO:0000313" key="2">
    <source>
        <dbReference type="Proteomes" id="UP000191240"/>
    </source>
</evidence>